<sequence length="319" mass="37401">MTSLKTQPLRKETNCLNCGTEVPGRYCTNCGQENTVPHETFGHLVKHFIADVVHYDSKTLLTVKYLLFRPGFLTQEYIAGKRASYVNPIKLYIFTSFVFFLLYFALTADHAKMNVLDIDDDHPQHTEATVVLPDSLRANTLTTAQWWERLTFFHDRHQYDSMQHTLPKEYRDGRMQRQAVSFYFNSLQKDDHKQEARIERLHHNIPKMMFVLLPLFALFLRWMYDKKKWYYADHAIFSVHLHTFFFILYLFCTALDALFHVDWFTVIGNVGLLVYLVMALKRIYGQSTRKSVVKGLLLVLLHLIALGITYLGVYVLISI</sequence>
<accession>A0A7K1U837</accession>
<dbReference type="EMBL" id="WRXN01000009">
    <property type="protein sequence ID" value="MVT10521.1"/>
    <property type="molecule type" value="Genomic_DNA"/>
</dbReference>
<evidence type="ECO:0000313" key="2">
    <source>
        <dbReference type="EMBL" id="MVT10521.1"/>
    </source>
</evidence>
<dbReference type="Proteomes" id="UP000461730">
    <property type="component" value="Unassembled WGS sequence"/>
</dbReference>
<feature type="transmembrane region" description="Helical" evidence="1">
    <location>
        <begin position="89"/>
        <end position="106"/>
    </location>
</feature>
<organism evidence="2 3">
    <name type="scientific">Chitinophaga tropicalis</name>
    <dbReference type="NCBI Taxonomy" id="2683588"/>
    <lineage>
        <taxon>Bacteria</taxon>
        <taxon>Pseudomonadati</taxon>
        <taxon>Bacteroidota</taxon>
        <taxon>Chitinophagia</taxon>
        <taxon>Chitinophagales</taxon>
        <taxon>Chitinophagaceae</taxon>
        <taxon>Chitinophaga</taxon>
    </lineage>
</organism>
<feature type="transmembrane region" description="Helical" evidence="1">
    <location>
        <begin position="205"/>
        <end position="224"/>
    </location>
</feature>
<evidence type="ECO:0000313" key="3">
    <source>
        <dbReference type="Proteomes" id="UP000461730"/>
    </source>
</evidence>
<keyword evidence="1" id="KW-0812">Transmembrane</keyword>
<reference evidence="2 3" key="1">
    <citation type="submission" date="2019-12" db="EMBL/GenBank/DDBJ databases">
        <title>Chitinophaga sp. strain ysch24 (GDMCC 1.1355), whole genome shotgun sequence.</title>
        <authorList>
            <person name="Zhang X."/>
        </authorList>
    </citation>
    <scope>NUCLEOTIDE SEQUENCE [LARGE SCALE GENOMIC DNA]</scope>
    <source>
        <strain evidence="3">ysch24</strain>
    </source>
</reference>
<feature type="transmembrane region" description="Helical" evidence="1">
    <location>
        <begin position="231"/>
        <end position="251"/>
    </location>
</feature>
<gene>
    <name evidence="2" type="ORF">GO493_19770</name>
</gene>
<proteinExistence type="predicted"/>
<dbReference type="AlphaFoldDB" id="A0A7K1U837"/>
<dbReference type="Pfam" id="PF12412">
    <property type="entry name" value="DUF3667"/>
    <property type="match status" value="1"/>
</dbReference>
<dbReference type="InterPro" id="IPR022134">
    <property type="entry name" value="DUF3667"/>
</dbReference>
<keyword evidence="1" id="KW-1133">Transmembrane helix</keyword>
<protein>
    <submittedName>
        <fullName evidence="2">DUF3667 domain-containing protein</fullName>
    </submittedName>
</protein>
<keyword evidence="1" id="KW-0472">Membrane</keyword>
<name>A0A7K1U837_9BACT</name>
<comment type="caution">
    <text evidence="2">The sequence shown here is derived from an EMBL/GenBank/DDBJ whole genome shotgun (WGS) entry which is preliminary data.</text>
</comment>
<feature type="transmembrane region" description="Helical" evidence="1">
    <location>
        <begin position="263"/>
        <end position="284"/>
    </location>
</feature>
<feature type="transmembrane region" description="Helical" evidence="1">
    <location>
        <begin position="296"/>
        <end position="317"/>
    </location>
</feature>
<evidence type="ECO:0000256" key="1">
    <source>
        <dbReference type="SAM" id="Phobius"/>
    </source>
</evidence>
<keyword evidence="3" id="KW-1185">Reference proteome</keyword>